<accession>A0A669QNB7</accession>
<dbReference type="Pfam" id="PF00292">
    <property type="entry name" value="PAX"/>
    <property type="match status" value="1"/>
</dbReference>
<evidence type="ECO:0000256" key="4">
    <source>
        <dbReference type="ARBA" id="ARBA00022724"/>
    </source>
</evidence>
<dbReference type="GO" id="GO:0000981">
    <property type="term" value="F:DNA-binding transcription factor activity, RNA polymerase II-specific"/>
    <property type="evidence" value="ECO:0007669"/>
    <property type="project" value="InterPro"/>
</dbReference>
<comment type="similarity">
    <text evidence="2">Belongs to the paired homeobox family.</text>
</comment>
<evidence type="ECO:0000313" key="16">
    <source>
        <dbReference type="Ensembl" id="ENSPCLP00000022269.1"/>
    </source>
</evidence>
<evidence type="ECO:0000256" key="2">
    <source>
        <dbReference type="ARBA" id="ARBA00005733"/>
    </source>
</evidence>
<dbReference type="InterPro" id="IPR043565">
    <property type="entry name" value="PAX_fam"/>
</dbReference>
<evidence type="ECO:0000256" key="7">
    <source>
        <dbReference type="ARBA" id="ARBA00023155"/>
    </source>
</evidence>
<organism evidence="16 17">
    <name type="scientific">Phasianus colchicus</name>
    <name type="common">Common pheasant</name>
    <dbReference type="NCBI Taxonomy" id="9054"/>
    <lineage>
        <taxon>Eukaryota</taxon>
        <taxon>Metazoa</taxon>
        <taxon>Chordata</taxon>
        <taxon>Craniata</taxon>
        <taxon>Vertebrata</taxon>
        <taxon>Euteleostomi</taxon>
        <taxon>Archelosauria</taxon>
        <taxon>Archosauria</taxon>
        <taxon>Dinosauria</taxon>
        <taxon>Saurischia</taxon>
        <taxon>Theropoda</taxon>
        <taxon>Coelurosauria</taxon>
        <taxon>Aves</taxon>
        <taxon>Neognathae</taxon>
        <taxon>Galloanserae</taxon>
        <taxon>Galliformes</taxon>
        <taxon>Phasianidae</taxon>
        <taxon>Phasianinae</taxon>
        <taxon>Phasianus</taxon>
    </lineage>
</organism>
<dbReference type="CDD" id="cd00086">
    <property type="entry name" value="homeodomain"/>
    <property type="match status" value="1"/>
</dbReference>
<dbReference type="AlphaFoldDB" id="A0A669QNB7"/>
<dbReference type="Proteomes" id="UP000472261">
    <property type="component" value="Unplaced"/>
</dbReference>
<dbReference type="PROSITE" id="PS00027">
    <property type="entry name" value="HOMEOBOX_1"/>
    <property type="match status" value="1"/>
</dbReference>
<dbReference type="FunFam" id="1.10.10.10:FF:000003">
    <property type="entry name" value="Paired box protein Pax-6"/>
    <property type="match status" value="1"/>
</dbReference>
<dbReference type="PANTHER" id="PTHR45636">
    <property type="entry name" value="PAIRED BOX PROTEIN PAX-6-RELATED-RELATED"/>
    <property type="match status" value="1"/>
</dbReference>
<feature type="domain" description="Homeobox" evidence="14">
    <location>
        <begin position="478"/>
        <end position="538"/>
    </location>
</feature>
<dbReference type="Gene3D" id="1.10.10.60">
    <property type="entry name" value="Homeodomain-like"/>
    <property type="match status" value="1"/>
</dbReference>
<evidence type="ECO:0000256" key="3">
    <source>
        <dbReference type="ARBA" id="ARBA00022473"/>
    </source>
</evidence>
<evidence type="ECO:0000256" key="6">
    <source>
        <dbReference type="ARBA" id="ARBA00023125"/>
    </source>
</evidence>
<feature type="DNA-binding region" description="Homeobox" evidence="11">
    <location>
        <begin position="480"/>
        <end position="539"/>
    </location>
</feature>
<name>A0A669QNB7_PHACC</name>
<keyword evidence="7 11" id="KW-0371">Homeobox</keyword>
<evidence type="ECO:0000256" key="10">
    <source>
        <dbReference type="ARBA" id="ARBA00044108"/>
    </source>
</evidence>
<sequence>MSAPFDSHCHVANTRNIHAINRSLGRLYGGSDTHHLPHRPARLCLFCGNSELLCGVMRSSEPSGPPLPPLIITLHPHSSASPALLGSVRLRSSRMSPPSMKTPRRLSMQQRGPSSINQLGGVYTNGCPLPPCKRQSIIQLAAHGVRSTDISRSLQVSNGCVSKILSRYYRTGSLRPKSFGGSKPRAVTPAVVARIAQLKREQPSLFAWEIRQKLQLEGLCGNLRTPSVSSINRVLRGLQGTLRPTLLPGGENVGMCAHVALDARLRACKHTQGCMHTPAGMHRCKGAWIFADVHAQGCMRVPAEMHAHVWMHASFADVHTHRDACTPADTHAFGCMHTCRAAHAFGCMHTPGCMHSCKRAHTFGCTHTCRHAHIHLDARVFADMHRPGCMHTCRHAHTHKDACTPADMHTHTHRDACTPADMHTHTHTDARTHFLLSYPHPSLSIPSPPAPSSPIRAAEPQIPPRTPSGTPPETPPGRSRQRSRTMLSHQQSKALEEEFQREQYPDSSTRGRLAAATQLPDITVQVWFSNRRAKWRREARQRMEANGAGSCCEWLLSPPATTAPISAQHLPVAPPSLLEPLRAPPLHICTPRTCSWDAGCCGKEGSRGGVGVGVGLGLGLRWGWVGIELELGLGLVWGLGWG</sequence>
<dbReference type="PROSITE" id="PS51057">
    <property type="entry name" value="PAIRED_2"/>
    <property type="match status" value="1"/>
</dbReference>
<evidence type="ECO:0000256" key="8">
    <source>
        <dbReference type="ARBA" id="ARBA00023163"/>
    </source>
</evidence>
<reference evidence="16" key="2">
    <citation type="submission" date="2025-09" db="UniProtKB">
        <authorList>
            <consortium name="Ensembl"/>
        </authorList>
    </citation>
    <scope>IDENTIFICATION</scope>
</reference>
<feature type="compositionally biased region" description="Polar residues" evidence="13">
    <location>
        <begin position="484"/>
        <end position="493"/>
    </location>
</feature>
<evidence type="ECO:0000256" key="13">
    <source>
        <dbReference type="SAM" id="MobiDB-lite"/>
    </source>
</evidence>
<feature type="region of interest" description="Disordered" evidence="13">
    <location>
        <begin position="92"/>
        <end position="112"/>
    </location>
</feature>
<dbReference type="SMART" id="SM00351">
    <property type="entry name" value="PAX"/>
    <property type="match status" value="1"/>
</dbReference>
<evidence type="ECO:0000259" key="14">
    <source>
        <dbReference type="PROSITE" id="PS50071"/>
    </source>
</evidence>
<keyword evidence="5" id="KW-0805">Transcription regulation</keyword>
<dbReference type="InterPro" id="IPR036388">
    <property type="entry name" value="WH-like_DNA-bd_sf"/>
</dbReference>
<keyword evidence="9 11" id="KW-0539">Nucleus</keyword>
<dbReference type="SUPFAM" id="SSF46689">
    <property type="entry name" value="Homeodomain-like"/>
    <property type="match status" value="2"/>
</dbReference>
<keyword evidence="4" id="KW-0563">Paired box</keyword>
<feature type="region of interest" description="Disordered" evidence="13">
    <location>
        <begin position="439"/>
        <end position="508"/>
    </location>
</feature>
<dbReference type="GO" id="GO:0005634">
    <property type="term" value="C:nucleus"/>
    <property type="evidence" value="ECO:0007669"/>
    <property type="project" value="UniProtKB-SubCell"/>
</dbReference>
<evidence type="ECO:0000256" key="9">
    <source>
        <dbReference type="ARBA" id="ARBA00023242"/>
    </source>
</evidence>
<dbReference type="Ensembl" id="ENSPCLT00000030792.1">
    <property type="protein sequence ID" value="ENSPCLP00000022269.1"/>
    <property type="gene ID" value="ENSPCLG00000019534.1"/>
</dbReference>
<dbReference type="InterPro" id="IPR017970">
    <property type="entry name" value="Homeobox_CS"/>
</dbReference>
<evidence type="ECO:0000256" key="12">
    <source>
        <dbReference type="RuleBase" id="RU000682"/>
    </source>
</evidence>
<comment type="subcellular location">
    <subcellularLocation>
        <location evidence="1 11 12">Nucleus</location>
    </subcellularLocation>
</comment>
<reference evidence="16" key="1">
    <citation type="submission" date="2025-08" db="UniProtKB">
        <authorList>
            <consortium name="Ensembl"/>
        </authorList>
    </citation>
    <scope>IDENTIFICATION</scope>
</reference>
<dbReference type="InterPro" id="IPR001356">
    <property type="entry name" value="HD"/>
</dbReference>
<keyword evidence="6 11" id="KW-0238">DNA-binding</keyword>
<evidence type="ECO:0000256" key="11">
    <source>
        <dbReference type="PROSITE-ProRule" id="PRU00108"/>
    </source>
</evidence>
<keyword evidence="3" id="KW-0217">Developmental protein</keyword>
<protein>
    <recommendedName>
        <fullName evidence="10">Paired box protein Pax-6</fullName>
    </recommendedName>
</protein>
<dbReference type="InterPro" id="IPR009057">
    <property type="entry name" value="Homeodomain-like_sf"/>
</dbReference>
<evidence type="ECO:0000313" key="17">
    <source>
        <dbReference type="Proteomes" id="UP000472261"/>
    </source>
</evidence>
<dbReference type="InterPro" id="IPR001523">
    <property type="entry name" value="Paired_dom"/>
</dbReference>
<feature type="compositionally biased region" description="Pro residues" evidence="13">
    <location>
        <begin position="461"/>
        <end position="475"/>
    </location>
</feature>
<dbReference type="Pfam" id="PF00046">
    <property type="entry name" value="Homeodomain"/>
    <property type="match status" value="1"/>
</dbReference>
<evidence type="ECO:0000256" key="5">
    <source>
        <dbReference type="ARBA" id="ARBA00023015"/>
    </source>
</evidence>
<evidence type="ECO:0000259" key="15">
    <source>
        <dbReference type="PROSITE" id="PS51057"/>
    </source>
</evidence>
<dbReference type="SMART" id="SM00389">
    <property type="entry name" value="HOX"/>
    <property type="match status" value="1"/>
</dbReference>
<keyword evidence="17" id="KW-1185">Reference proteome</keyword>
<proteinExistence type="inferred from homology"/>
<dbReference type="GO" id="GO:0000978">
    <property type="term" value="F:RNA polymerase II cis-regulatory region sequence-specific DNA binding"/>
    <property type="evidence" value="ECO:0007669"/>
    <property type="project" value="TreeGrafter"/>
</dbReference>
<feature type="compositionally biased region" description="Low complexity" evidence="13">
    <location>
        <begin position="92"/>
        <end position="101"/>
    </location>
</feature>
<evidence type="ECO:0000256" key="1">
    <source>
        <dbReference type="ARBA" id="ARBA00004123"/>
    </source>
</evidence>
<feature type="compositionally biased region" description="Basic and acidic residues" evidence="13">
    <location>
        <begin position="494"/>
        <end position="504"/>
    </location>
</feature>
<keyword evidence="8" id="KW-0804">Transcription</keyword>
<dbReference type="PROSITE" id="PS50071">
    <property type="entry name" value="HOMEOBOX_2"/>
    <property type="match status" value="1"/>
</dbReference>
<feature type="domain" description="Paired" evidence="15">
    <location>
        <begin position="112"/>
        <end position="238"/>
    </location>
</feature>
<dbReference type="Gene3D" id="1.10.10.10">
    <property type="entry name" value="Winged helix-like DNA-binding domain superfamily/Winged helix DNA-binding domain"/>
    <property type="match status" value="2"/>
</dbReference>
<dbReference type="PRINTS" id="PR00027">
    <property type="entry name" value="PAIREDBOX"/>
</dbReference>
<dbReference type="PANTHER" id="PTHR45636:SF48">
    <property type="entry name" value="PAIRED BOX PROTEIN PAX-6"/>
    <property type="match status" value="1"/>
</dbReference>